<proteinExistence type="predicted"/>
<reference evidence="2" key="1">
    <citation type="journal article" date="2023" name="bioRxiv">
        <title>Scaffold-level genome assemblies of two parasitoid biocontrol wasps reveal the parthenogenesis mechanism and an associated novel virus.</title>
        <authorList>
            <person name="Inwood S."/>
            <person name="Skelly J."/>
            <person name="Guhlin J."/>
            <person name="Harrop T."/>
            <person name="Goldson S."/>
            <person name="Dearden P."/>
        </authorList>
    </citation>
    <scope>NUCLEOTIDE SEQUENCE</scope>
    <source>
        <strain evidence="2">Lincoln</strain>
        <tissue evidence="2">Whole body</tissue>
    </source>
</reference>
<protein>
    <recommendedName>
        <fullName evidence="4">BZIP domain-containing protein</fullName>
    </recommendedName>
</protein>
<dbReference type="EMBL" id="JAQQBR010001835">
    <property type="protein sequence ID" value="KAK0161310.1"/>
    <property type="molecule type" value="Genomic_DNA"/>
</dbReference>
<evidence type="ECO:0008006" key="4">
    <source>
        <dbReference type="Google" id="ProtNLM"/>
    </source>
</evidence>
<dbReference type="AlphaFoldDB" id="A0AA39F1B6"/>
<organism evidence="2 3">
    <name type="scientific">Microctonus hyperodae</name>
    <name type="common">Parasitoid wasp</name>
    <dbReference type="NCBI Taxonomy" id="165561"/>
    <lineage>
        <taxon>Eukaryota</taxon>
        <taxon>Metazoa</taxon>
        <taxon>Ecdysozoa</taxon>
        <taxon>Arthropoda</taxon>
        <taxon>Hexapoda</taxon>
        <taxon>Insecta</taxon>
        <taxon>Pterygota</taxon>
        <taxon>Neoptera</taxon>
        <taxon>Endopterygota</taxon>
        <taxon>Hymenoptera</taxon>
        <taxon>Apocrita</taxon>
        <taxon>Ichneumonoidea</taxon>
        <taxon>Braconidae</taxon>
        <taxon>Euphorinae</taxon>
        <taxon>Microctonus</taxon>
    </lineage>
</organism>
<evidence type="ECO:0000313" key="3">
    <source>
        <dbReference type="Proteomes" id="UP001168972"/>
    </source>
</evidence>
<comment type="caution">
    <text evidence="2">The sequence shown here is derived from an EMBL/GenBank/DDBJ whole genome shotgun (WGS) entry which is preliminary data.</text>
</comment>
<feature type="region of interest" description="Disordered" evidence="1">
    <location>
        <begin position="14"/>
        <end position="77"/>
    </location>
</feature>
<reference evidence="2" key="2">
    <citation type="submission" date="2023-03" db="EMBL/GenBank/DDBJ databases">
        <authorList>
            <person name="Inwood S.N."/>
            <person name="Skelly J.G."/>
            <person name="Guhlin J."/>
            <person name="Harrop T.W.R."/>
            <person name="Goldson S.G."/>
            <person name="Dearden P.K."/>
        </authorList>
    </citation>
    <scope>NUCLEOTIDE SEQUENCE</scope>
    <source>
        <strain evidence="2">Lincoln</strain>
        <tissue evidence="2">Whole body</tissue>
    </source>
</reference>
<dbReference type="Gene3D" id="1.20.5.170">
    <property type="match status" value="1"/>
</dbReference>
<evidence type="ECO:0000256" key="1">
    <source>
        <dbReference type="SAM" id="MobiDB-lite"/>
    </source>
</evidence>
<evidence type="ECO:0000313" key="2">
    <source>
        <dbReference type="EMBL" id="KAK0161310.1"/>
    </source>
</evidence>
<gene>
    <name evidence="2" type="ORF">PV327_009794</name>
</gene>
<sequence length="265" mass="29727">MATKRNANVLYYAENSSSDELDSIPDNDLSSSRANGCSNGSNNSDKNESKSRKRGRGPSNKPCINRNALMARQNRQKKKEYVESIENKLAYFRNENRKFVDIVKRQNINLKRLNAEVTYLKNILKNNTTITALLSSMNTIMNKNNNGANNNQIHRTNEIILNNEDISLNNLENNTMVQSWMDNGIVSMNNEDEGVNCDPHTNGIISLNDITSLQSTYTTIADSQPLFPSPSYSSPSISCSLDEFGRDINGDILNETNNFDDAGRE</sequence>
<feature type="compositionally biased region" description="Polar residues" evidence="1">
    <location>
        <begin position="28"/>
        <end position="44"/>
    </location>
</feature>
<keyword evidence="3" id="KW-1185">Reference proteome</keyword>
<dbReference type="Proteomes" id="UP001168972">
    <property type="component" value="Unassembled WGS sequence"/>
</dbReference>
<name>A0AA39F1B6_MICHY</name>
<accession>A0AA39F1B6</accession>